<dbReference type="AlphaFoldDB" id="A0A383WF03"/>
<keyword evidence="2" id="KW-1185">Reference proteome</keyword>
<accession>A0A383WF03</accession>
<protein>
    <submittedName>
        <fullName evidence="1">Uncharacterized protein</fullName>
    </submittedName>
</protein>
<dbReference type="EMBL" id="FNXT01001243">
    <property type="protein sequence ID" value="SZX75840.1"/>
    <property type="molecule type" value="Genomic_DNA"/>
</dbReference>
<sequence length="428" mass="46366">MCGAAVDLVQAAITDIGAPADKSSAPQLPRAAAAPQQARECLLRTFNSTDAHTRERKVFSQYGEDGILEAVFGCIGTTDRYYVEFGVEAGTQCTTRNLREAHNFTGLMMDGSNSRPEINLQQEMMFSHNIAALFKKYNVPSPGFDHLTVDLDQNTFWVALEVLRGGYRPRSLAVEINRNLAWKDSYATVDMPEEMWTSRGDCYYGASTKAFVVMLRSFGYHHVYSDAVGVNAFFVHASAVGEQPLISIADAQRAFTKGGEFPLLHGDCQHHAWVRIEDGLDYSHASLDVSGLPVAFLGYTNGINSQRVFYEVKIPAAWQARLSSSACVHAEKEQAPVAHKLAQIPASEVAAADIQQQFPARGLEHMHAGAGGAALASTEAVMQAGNVGGLVVMAFACGVLVQRFGGHLLHAGAAALRKRQGQAYDLVV</sequence>
<proteinExistence type="predicted"/>
<evidence type="ECO:0000313" key="1">
    <source>
        <dbReference type="EMBL" id="SZX75840.1"/>
    </source>
</evidence>
<name>A0A383WF03_TETOB</name>
<gene>
    <name evidence="1" type="ORF">BQ4739_LOCUS16184</name>
</gene>
<dbReference type="STRING" id="3088.A0A383WF03"/>
<evidence type="ECO:0000313" key="2">
    <source>
        <dbReference type="Proteomes" id="UP000256970"/>
    </source>
</evidence>
<dbReference type="Proteomes" id="UP000256970">
    <property type="component" value="Unassembled WGS sequence"/>
</dbReference>
<reference evidence="1 2" key="1">
    <citation type="submission" date="2016-10" db="EMBL/GenBank/DDBJ databases">
        <authorList>
            <person name="Cai Z."/>
        </authorList>
    </citation>
    <scope>NUCLEOTIDE SEQUENCE [LARGE SCALE GENOMIC DNA]</scope>
</reference>
<organism evidence="1 2">
    <name type="scientific">Tetradesmus obliquus</name>
    <name type="common">Green alga</name>
    <name type="synonym">Acutodesmus obliquus</name>
    <dbReference type="NCBI Taxonomy" id="3088"/>
    <lineage>
        <taxon>Eukaryota</taxon>
        <taxon>Viridiplantae</taxon>
        <taxon>Chlorophyta</taxon>
        <taxon>core chlorophytes</taxon>
        <taxon>Chlorophyceae</taxon>
        <taxon>CS clade</taxon>
        <taxon>Sphaeropleales</taxon>
        <taxon>Scenedesmaceae</taxon>
        <taxon>Tetradesmus</taxon>
    </lineage>
</organism>